<dbReference type="EMBL" id="JAKKPZ010000032">
    <property type="protein sequence ID" value="KAI1709155.1"/>
    <property type="molecule type" value="Genomic_DNA"/>
</dbReference>
<comment type="caution">
    <text evidence="2">The sequence shown here is derived from an EMBL/GenBank/DDBJ whole genome shotgun (WGS) entry which is preliminary data.</text>
</comment>
<dbReference type="Pfam" id="PF00402">
    <property type="entry name" value="Calponin"/>
    <property type="match status" value="1"/>
</dbReference>
<accession>A0AAD4MY43</accession>
<evidence type="ECO:0000256" key="1">
    <source>
        <dbReference type="SAM" id="MobiDB-lite"/>
    </source>
</evidence>
<name>A0AAD4MY43_9BILA</name>
<protein>
    <submittedName>
        <fullName evidence="2">CaLponIn-liKe protein</fullName>
    </submittedName>
</protein>
<organism evidence="2 3">
    <name type="scientific">Ditylenchus destructor</name>
    <dbReference type="NCBI Taxonomy" id="166010"/>
    <lineage>
        <taxon>Eukaryota</taxon>
        <taxon>Metazoa</taxon>
        <taxon>Ecdysozoa</taxon>
        <taxon>Nematoda</taxon>
        <taxon>Chromadorea</taxon>
        <taxon>Rhabditida</taxon>
        <taxon>Tylenchina</taxon>
        <taxon>Tylenchomorpha</taxon>
        <taxon>Sphaerularioidea</taxon>
        <taxon>Anguinidae</taxon>
        <taxon>Anguininae</taxon>
        <taxon>Ditylenchus</taxon>
    </lineage>
</organism>
<feature type="region of interest" description="Disordered" evidence="1">
    <location>
        <begin position="269"/>
        <end position="293"/>
    </location>
</feature>
<gene>
    <name evidence="2" type="ORF">DdX_11554</name>
</gene>
<proteinExistence type="predicted"/>
<evidence type="ECO:0000313" key="2">
    <source>
        <dbReference type="EMBL" id="KAI1709155.1"/>
    </source>
</evidence>
<keyword evidence="3" id="KW-1185">Reference proteome</keyword>
<dbReference type="InterPro" id="IPR000557">
    <property type="entry name" value="Calponin_repeat"/>
</dbReference>
<dbReference type="AlphaFoldDB" id="A0AAD4MY43"/>
<sequence>MEAESDVENESFTRRKASKLMDQERLQRIRNPQNRRISVVLPNVIPWEHGSNKYACQKGMGGFGTFRREIPKIHTSKQLSESNDGVVPWHACPSLKSKIATQSGTVPFGSHRTNVTHVKEHENEKMKRIHDIIVDPGVSDSILKIWAKPNKEAGKSPSLYGQRRQTMVESTGGRRFTPEEIQKSRASVPRFQCFQESNTAREAKTCENGRRQVITPVKGLDLSEQHKLDSNRYMAWLGGQVTLQSQSRTGGFNKTRDVVSPSYYAKLMNERETRPVPRRHESESSTLEEKEIL</sequence>
<dbReference type="PROSITE" id="PS51122">
    <property type="entry name" value="CALPONIN_2"/>
    <property type="match status" value="1"/>
</dbReference>
<reference evidence="2" key="1">
    <citation type="submission" date="2022-01" db="EMBL/GenBank/DDBJ databases">
        <title>Genome Sequence Resource for Two Populations of Ditylenchus destructor, the Migratory Endoparasitic Phytonematode.</title>
        <authorList>
            <person name="Zhang H."/>
            <person name="Lin R."/>
            <person name="Xie B."/>
        </authorList>
    </citation>
    <scope>NUCLEOTIDE SEQUENCE</scope>
    <source>
        <strain evidence="2">BazhouSP</strain>
    </source>
</reference>
<dbReference type="Proteomes" id="UP001201812">
    <property type="component" value="Unassembled WGS sequence"/>
</dbReference>
<evidence type="ECO:0000313" key="3">
    <source>
        <dbReference type="Proteomes" id="UP001201812"/>
    </source>
</evidence>